<reference evidence="1 2" key="2">
    <citation type="submission" date="2017-09" db="EMBL/GenBank/DDBJ databases">
        <title>Tripartite evolution among Lactobacillus johnsonii, Lactobacillus taiwanensis, Lactobacillus reuteri and their rodent host.</title>
        <authorList>
            <person name="Wang T."/>
            <person name="Knowles S."/>
            <person name="Cheng C."/>
        </authorList>
    </citation>
    <scope>NUCLEOTIDE SEQUENCE [LARGE SCALE GENOMIC DNA]</scope>
    <source>
        <strain evidence="1 2">103v</strain>
    </source>
</reference>
<accession>A0A256VK94</accession>
<dbReference type="RefSeq" id="WP_094504314.1">
    <property type="nucleotide sequence ID" value="NZ_NGPH01000028.1"/>
</dbReference>
<protein>
    <submittedName>
        <fullName evidence="1">Uncharacterized protein</fullName>
    </submittedName>
</protein>
<dbReference type="AlphaFoldDB" id="A0A256VK94"/>
<proteinExistence type="predicted"/>
<sequence>MGLEEVTKLMQIARLYPNDEIEILHSAPLLVSFKVQHVNDELIRWGFEIPNSVDLPSELKRHNANSVVWLPVMEVND</sequence>
<name>A0A256VK94_LIMRT</name>
<evidence type="ECO:0000313" key="2">
    <source>
        <dbReference type="Proteomes" id="UP000216122"/>
    </source>
</evidence>
<dbReference type="Proteomes" id="UP000216122">
    <property type="component" value="Unassembled WGS sequence"/>
</dbReference>
<organism evidence="1 2">
    <name type="scientific">Limosilactobacillus reuteri</name>
    <name type="common">Lactobacillus reuteri</name>
    <dbReference type="NCBI Taxonomy" id="1598"/>
    <lineage>
        <taxon>Bacteria</taxon>
        <taxon>Bacillati</taxon>
        <taxon>Bacillota</taxon>
        <taxon>Bacilli</taxon>
        <taxon>Lactobacillales</taxon>
        <taxon>Lactobacillaceae</taxon>
        <taxon>Limosilactobacillus</taxon>
    </lineage>
</organism>
<reference evidence="2" key="1">
    <citation type="submission" date="2017-05" db="EMBL/GenBank/DDBJ databases">
        <authorList>
            <person name="Lin X.B."/>
            <person name="Stothard P."/>
            <person name="Tasseva G."/>
            <person name="Walter J."/>
        </authorList>
    </citation>
    <scope>NUCLEOTIDE SEQUENCE [LARGE SCALE GENOMIC DNA]</scope>
    <source>
        <strain evidence="2">103v</strain>
    </source>
</reference>
<gene>
    <name evidence="1" type="ORF">CBG21_05210</name>
</gene>
<comment type="caution">
    <text evidence="1">The sequence shown here is derived from an EMBL/GenBank/DDBJ whole genome shotgun (WGS) entry which is preliminary data.</text>
</comment>
<evidence type="ECO:0000313" key="1">
    <source>
        <dbReference type="EMBL" id="OYT03554.1"/>
    </source>
</evidence>
<dbReference type="EMBL" id="NGQC01000032">
    <property type="protein sequence ID" value="OYT03554.1"/>
    <property type="molecule type" value="Genomic_DNA"/>
</dbReference>